<name>A0A6A5RU55_9PLEO</name>
<dbReference type="AlphaFoldDB" id="A0A6A5RU55"/>
<dbReference type="EMBL" id="ML978960">
    <property type="protein sequence ID" value="KAF1931971.1"/>
    <property type="molecule type" value="Genomic_DNA"/>
</dbReference>
<keyword evidence="2" id="KW-1185">Reference proteome</keyword>
<reference evidence="1" key="1">
    <citation type="journal article" date="2020" name="Stud. Mycol.">
        <title>101 Dothideomycetes genomes: a test case for predicting lifestyles and emergence of pathogens.</title>
        <authorList>
            <person name="Haridas S."/>
            <person name="Albert R."/>
            <person name="Binder M."/>
            <person name="Bloem J."/>
            <person name="Labutti K."/>
            <person name="Salamov A."/>
            <person name="Andreopoulos B."/>
            <person name="Baker S."/>
            <person name="Barry K."/>
            <person name="Bills G."/>
            <person name="Bluhm B."/>
            <person name="Cannon C."/>
            <person name="Castanera R."/>
            <person name="Culley D."/>
            <person name="Daum C."/>
            <person name="Ezra D."/>
            <person name="Gonzalez J."/>
            <person name="Henrissat B."/>
            <person name="Kuo A."/>
            <person name="Liang C."/>
            <person name="Lipzen A."/>
            <person name="Lutzoni F."/>
            <person name="Magnuson J."/>
            <person name="Mondo S."/>
            <person name="Nolan M."/>
            <person name="Ohm R."/>
            <person name="Pangilinan J."/>
            <person name="Park H.-J."/>
            <person name="Ramirez L."/>
            <person name="Alfaro M."/>
            <person name="Sun H."/>
            <person name="Tritt A."/>
            <person name="Yoshinaga Y."/>
            <person name="Zwiers L.-H."/>
            <person name="Turgeon B."/>
            <person name="Goodwin S."/>
            <person name="Spatafora J."/>
            <person name="Crous P."/>
            <person name="Grigoriev I."/>
        </authorList>
    </citation>
    <scope>NUCLEOTIDE SEQUENCE</scope>
    <source>
        <strain evidence="1">CBS 183.55</strain>
    </source>
</reference>
<accession>A0A6A5RU55</accession>
<dbReference type="GeneID" id="54355497"/>
<dbReference type="Proteomes" id="UP000800082">
    <property type="component" value="Unassembled WGS sequence"/>
</dbReference>
<evidence type="ECO:0000313" key="1">
    <source>
        <dbReference type="EMBL" id="KAF1931971.1"/>
    </source>
</evidence>
<organism evidence="1 2">
    <name type="scientific">Didymella exigua CBS 183.55</name>
    <dbReference type="NCBI Taxonomy" id="1150837"/>
    <lineage>
        <taxon>Eukaryota</taxon>
        <taxon>Fungi</taxon>
        <taxon>Dikarya</taxon>
        <taxon>Ascomycota</taxon>
        <taxon>Pezizomycotina</taxon>
        <taxon>Dothideomycetes</taxon>
        <taxon>Pleosporomycetidae</taxon>
        <taxon>Pleosporales</taxon>
        <taxon>Pleosporineae</taxon>
        <taxon>Didymellaceae</taxon>
        <taxon>Didymella</taxon>
    </lineage>
</organism>
<protein>
    <submittedName>
        <fullName evidence="1">Uncharacterized protein</fullName>
    </submittedName>
</protein>
<sequence length="199" mass="22503">MLHDNQPDLLKTTLTVCYMPDCKYEPPFGTTPPNFHISVYVLAHKYDAPRIQYWALRHAAAHLRRVLDSMQSHVQEAKNPSRQVLASTVKAAYDVNVTDRSQGFDMLQNAIIGVVLNHPATTSFGEPKMRAWDVKRIASLVRGRFVFGHAERACAQSSPICRLWTQLNALAMASSNSWHEAMLEEGVEVVVLRKTRRFA</sequence>
<evidence type="ECO:0000313" key="2">
    <source>
        <dbReference type="Proteomes" id="UP000800082"/>
    </source>
</evidence>
<gene>
    <name evidence="1" type="ORF">M421DRAFT_90161</name>
</gene>
<dbReference type="RefSeq" id="XP_033452219.1">
    <property type="nucleotide sequence ID" value="XM_033597830.1"/>
</dbReference>
<proteinExistence type="predicted"/>